<comment type="caution">
    <text evidence="4">The sequence shown here is derived from an EMBL/GenBank/DDBJ whole genome shotgun (WGS) entry which is preliminary data.</text>
</comment>
<keyword evidence="5" id="KW-1185">Reference proteome</keyword>
<organism evidence="4 5">
    <name type="scientific">Mytilus galloprovincialis</name>
    <name type="common">Mediterranean mussel</name>
    <dbReference type="NCBI Taxonomy" id="29158"/>
    <lineage>
        <taxon>Eukaryota</taxon>
        <taxon>Metazoa</taxon>
        <taxon>Spiralia</taxon>
        <taxon>Lophotrochozoa</taxon>
        <taxon>Mollusca</taxon>
        <taxon>Bivalvia</taxon>
        <taxon>Autobranchia</taxon>
        <taxon>Pteriomorphia</taxon>
        <taxon>Mytilida</taxon>
        <taxon>Mytiloidea</taxon>
        <taxon>Mytilidae</taxon>
        <taxon>Mytilinae</taxon>
        <taxon>Mytilus</taxon>
    </lineage>
</organism>
<dbReference type="PROSITE" id="PS50119">
    <property type="entry name" value="ZF_BBOX"/>
    <property type="match status" value="1"/>
</dbReference>
<dbReference type="InterPro" id="IPR011042">
    <property type="entry name" value="6-blade_b-propeller_TolB-like"/>
</dbReference>
<evidence type="ECO:0000256" key="2">
    <source>
        <dbReference type="SAM" id="Coils"/>
    </source>
</evidence>
<evidence type="ECO:0000256" key="1">
    <source>
        <dbReference type="PROSITE-ProRule" id="PRU00024"/>
    </source>
</evidence>
<dbReference type="CDD" id="cd19757">
    <property type="entry name" value="Bbox1"/>
    <property type="match status" value="1"/>
</dbReference>
<dbReference type="PANTHER" id="PTHR25462:SF296">
    <property type="entry name" value="MEIOTIC P26, ISOFORM F"/>
    <property type="match status" value="1"/>
</dbReference>
<dbReference type="Gene3D" id="3.30.160.60">
    <property type="entry name" value="Classic Zinc Finger"/>
    <property type="match status" value="1"/>
</dbReference>
<protein>
    <recommendedName>
        <fullName evidence="3">B box-type domain-containing protein</fullName>
    </recommendedName>
</protein>
<dbReference type="InterPro" id="IPR000315">
    <property type="entry name" value="Znf_B-box"/>
</dbReference>
<name>A0A8B6HPT8_MYTGA</name>
<feature type="domain" description="B box-type" evidence="3">
    <location>
        <begin position="1"/>
        <end position="51"/>
    </location>
</feature>
<proteinExistence type="predicted"/>
<dbReference type="Gene3D" id="2.120.10.30">
    <property type="entry name" value="TolB, C-terminal domain"/>
    <property type="match status" value="1"/>
</dbReference>
<dbReference type="Proteomes" id="UP000596742">
    <property type="component" value="Unassembled WGS sequence"/>
</dbReference>
<gene>
    <name evidence="4" type="ORF">MGAL_10B022819</name>
</gene>
<dbReference type="PANTHER" id="PTHR25462">
    <property type="entry name" value="BONUS, ISOFORM C-RELATED"/>
    <property type="match status" value="1"/>
</dbReference>
<dbReference type="AlphaFoldDB" id="A0A8B6HPT8"/>
<keyword evidence="1" id="KW-0862">Zinc</keyword>
<dbReference type="SUPFAM" id="SSF101898">
    <property type="entry name" value="NHL repeat"/>
    <property type="match status" value="1"/>
</dbReference>
<dbReference type="GO" id="GO:0008270">
    <property type="term" value="F:zinc ion binding"/>
    <property type="evidence" value="ECO:0007669"/>
    <property type="project" value="UniProtKB-KW"/>
</dbReference>
<dbReference type="SUPFAM" id="SSF57845">
    <property type="entry name" value="B-box zinc-binding domain"/>
    <property type="match status" value="1"/>
</dbReference>
<keyword evidence="2" id="KW-0175">Coiled coil</keyword>
<evidence type="ECO:0000259" key="3">
    <source>
        <dbReference type="PROSITE" id="PS50119"/>
    </source>
</evidence>
<dbReference type="OrthoDB" id="6044819at2759"/>
<accession>A0A8B6HPT8</accession>
<sequence length="548" mass="61972">MAAKYCEPCTARGITTTASQWCTECEEALCPDCTEAHRVLKMSRNHHLVEIGKLPDQIHLSYNCSKHQQLPFDYFCVDHDVICCKECWPKYHQTCKKVTSIDIASNNSKQSQSFLDSEEQLRFILEALEKLSKNCKDNGSRINQEETKILKQIKTMKENVMKQLEALEKSLLKQLTEKKDKYVISLKQQEKRIGDLVKSTKAQKESLEFIRDHGSDKQAFISIHLSQPVLYEIENKAKQLTESFADISFTFVESGSKEKLTDLGTIEIKETPFSIPFVPYKQRQSQVPVVLKHQITSFTRIYDIDMKGEILSGVTGITVSDNNTLIFCDVITKKVYFCDENDAYQSSINCSCSPWDITAIPGTTTAVMSSKDRPWIQFIDTSKRMLLKKIEVDQSENCGIAATKDHIIIAPKGKMQVLDVSGKFKSNICLAGIDFAVSCIYLCSNGNICFSFKDSVYCITSDGTSVFTYASPDLRDPRSLQMADDSHIYVVGHYSHNIHKLTSTGTLVDILLNDYISKPLAFCFNHDFSKIYVANKDGKVISVFTTDQ</sequence>
<keyword evidence="1" id="KW-0863">Zinc-finger</keyword>
<feature type="coiled-coil region" evidence="2">
    <location>
        <begin position="150"/>
        <end position="192"/>
    </location>
</feature>
<evidence type="ECO:0000313" key="5">
    <source>
        <dbReference type="Proteomes" id="UP000596742"/>
    </source>
</evidence>
<dbReference type="InterPro" id="IPR047153">
    <property type="entry name" value="TRIM45/56/19-like"/>
</dbReference>
<keyword evidence="1" id="KW-0479">Metal-binding</keyword>
<evidence type="ECO:0000313" key="4">
    <source>
        <dbReference type="EMBL" id="VDI83343.1"/>
    </source>
</evidence>
<reference evidence="4" key="1">
    <citation type="submission" date="2018-11" db="EMBL/GenBank/DDBJ databases">
        <authorList>
            <person name="Alioto T."/>
            <person name="Alioto T."/>
        </authorList>
    </citation>
    <scope>NUCLEOTIDE SEQUENCE</scope>
</reference>
<dbReference type="EMBL" id="UYJE01010455">
    <property type="protein sequence ID" value="VDI83343.1"/>
    <property type="molecule type" value="Genomic_DNA"/>
</dbReference>